<dbReference type="AlphaFoldDB" id="A0A0V1PSP6"/>
<evidence type="ECO:0000313" key="2">
    <source>
        <dbReference type="EMBL" id="KRZ99277.1"/>
    </source>
</evidence>
<dbReference type="Proteomes" id="UP000054251">
    <property type="component" value="Unassembled WGS sequence"/>
</dbReference>
<feature type="region of interest" description="Disordered" evidence="1">
    <location>
        <begin position="26"/>
        <end position="94"/>
    </location>
</feature>
<reference evidence="2 3" key="1">
    <citation type="submission" date="2015-11" db="EMBL/GenBank/DDBJ databases">
        <title>The genome of Debaryomyces fabryi.</title>
        <authorList>
            <person name="Tafer H."/>
            <person name="Lopandic K."/>
        </authorList>
    </citation>
    <scope>NUCLEOTIDE SEQUENCE [LARGE SCALE GENOMIC DNA]</scope>
    <source>
        <strain evidence="2 3">CBS 789</strain>
    </source>
</reference>
<accession>A0A0V1PSP6</accession>
<protein>
    <submittedName>
        <fullName evidence="2">Uncharacterized protein</fullName>
    </submittedName>
</protein>
<comment type="caution">
    <text evidence="2">The sequence shown here is derived from an EMBL/GenBank/DDBJ whole genome shotgun (WGS) entry which is preliminary data.</text>
</comment>
<keyword evidence="3" id="KW-1185">Reference proteome</keyword>
<gene>
    <name evidence="2" type="ORF">AC631_04969</name>
</gene>
<organism evidence="2 3">
    <name type="scientific">Debaryomyces fabryi</name>
    <dbReference type="NCBI Taxonomy" id="58627"/>
    <lineage>
        <taxon>Eukaryota</taxon>
        <taxon>Fungi</taxon>
        <taxon>Dikarya</taxon>
        <taxon>Ascomycota</taxon>
        <taxon>Saccharomycotina</taxon>
        <taxon>Pichiomycetes</taxon>
        <taxon>Debaryomycetaceae</taxon>
        <taxon>Debaryomyces</taxon>
    </lineage>
</organism>
<dbReference type="RefSeq" id="XP_015465380.1">
    <property type="nucleotide sequence ID" value="XM_015613798.1"/>
</dbReference>
<feature type="compositionally biased region" description="Polar residues" evidence="1">
    <location>
        <begin position="42"/>
        <end position="94"/>
    </location>
</feature>
<dbReference type="EMBL" id="LMYN01000157">
    <property type="protein sequence ID" value="KRZ99277.1"/>
    <property type="molecule type" value="Genomic_DNA"/>
</dbReference>
<name>A0A0V1PSP6_9ASCO</name>
<evidence type="ECO:0000256" key="1">
    <source>
        <dbReference type="SAM" id="MobiDB-lite"/>
    </source>
</evidence>
<proteinExistence type="predicted"/>
<sequence length="844" mass="98243">MKKNYRCGYIDFPEEKLELLRKKNEKKKEEHNYMKGLPSGSYDPSTPQGQNLRPTSSINSVPNTVSDTASSLPTSLSPNFQHPRSRQQQPTPHNQYQTIERPYEHKNFNTDDVIWKDEFYNNKESLRMSLFKDTIFRLSKGESEFTAPTTTEDSALKFLPSDYDPDPKHVNLGDDLKHNSEENFPIATDQTQILYLDDIGTNEVLFNQRLPDSYDGPLGFDWENTSDKPQGTHNSQFEISQKYNANRVNFNPLPNAIISNTSFPKLKQTKRLRNTYLERYLNNSNRDVKSLINLEFKSIFSPVWTNDNAYSFWASVYNQSVVLEVYFSFFMDRSLNVLLKACNVTLNGEIFSNLAHSPSYSSISASDTPLSSHTSSDDGFFFTKKELDILTQKSYRYYGALIRDLRESLTNIHIEYPLKISLFAAWSIFFHVNATVETLCLMYNGTSSLLLKVLNDSHCLQDITPTIRVTLEVLNGHALAALIPDYNFEIILEIYRDFKEFKNFFMDAQDTYVKRYAESNTEDGRKKRLTSNLEKHDCLELEQFLEHVVKELFPKLNYINCYYKATNNVKDSNSNNIYFTSVRLIFDLLVSWFKNFPSDALSMGSSACPVKKTFYLFYSVIGRALVNIISPVRSVLLVDPCHLFCPRVDFDPEIYKVKKINITTEEYHYLQALSEKMLRMVTFFDYRMLLYSYFLSTTTTLNTEYVKPLNAPVHTASDDYNDIIQLLPKKLDVDETIIDSFTNITLDANNFPLFDIFHSDNEYRSIIRQEKRNQLLRQQQLPNEFNYKTGLFTHDFNPRSLFNALERNQKAYWNLNQPTLEETRIRVQNFDFGRQVVSETVKNN</sequence>
<dbReference type="GeneID" id="26841978"/>
<dbReference type="OrthoDB" id="25921at2759"/>
<evidence type="ECO:0000313" key="3">
    <source>
        <dbReference type="Proteomes" id="UP000054251"/>
    </source>
</evidence>